<dbReference type="GO" id="GO:0042806">
    <property type="term" value="F:fucose binding"/>
    <property type="evidence" value="ECO:0007669"/>
    <property type="project" value="TreeGrafter"/>
</dbReference>
<evidence type="ECO:0000313" key="5">
    <source>
        <dbReference type="Proteomes" id="UP000643405"/>
    </source>
</evidence>
<dbReference type="InterPro" id="IPR023750">
    <property type="entry name" value="RbsD-like_sf"/>
</dbReference>
<name>A0A8J6TWH3_9HYPH</name>
<comment type="catalytic activity">
    <reaction evidence="1">
        <text>beta-D-ribopyranose = beta-D-ribofuranose</text>
        <dbReference type="Rhea" id="RHEA:25432"/>
        <dbReference type="ChEBI" id="CHEBI:27476"/>
        <dbReference type="ChEBI" id="CHEBI:47002"/>
        <dbReference type="EC" id="5.4.99.62"/>
    </reaction>
</comment>
<comment type="catalytic activity">
    <reaction evidence="3">
        <text>alpha-L-fucose = beta-L-fucose</text>
        <dbReference type="Rhea" id="RHEA:25580"/>
        <dbReference type="ChEBI" id="CHEBI:42548"/>
        <dbReference type="ChEBI" id="CHEBI:42589"/>
        <dbReference type="EC" id="5.1.3.29"/>
    </reaction>
</comment>
<dbReference type="InterPro" id="IPR050443">
    <property type="entry name" value="RbsD/FucU_mutarotase"/>
</dbReference>
<dbReference type="PANTHER" id="PTHR31690:SF4">
    <property type="entry name" value="FUCOSE MUTAROTASE"/>
    <property type="match status" value="1"/>
</dbReference>
<dbReference type="Proteomes" id="UP000643405">
    <property type="component" value="Unassembled WGS sequence"/>
</dbReference>
<evidence type="ECO:0000256" key="1">
    <source>
        <dbReference type="ARBA" id="ARBA00000223"/>
    </source>
</evidence>
<sequence>MLRGIHPLLGPDLLHALQTMGHGDEIVLADANFPASTLGPKVVRADGLGAEALLEAILTHFPLDTFATASAFRMAMVDTPDVVPPICQSFQAIVTRLAGDFAVEPLERFAFYERSRGAAYIVATGERAVYANIILKKGVVQDA</sequence>
<dbReference type="InterPro" id="IPR007721">
    <property type="entry name" value="RbsD_FucU"/>
</dbReference>
<organism evidence="4 5">
    <name type="scientific">Oryzicola mucosus</name>
    <dbReference type="NCBI Taxonomy" id="2767425"/>
    <lineage>
        <taxon>Bacteria</taxon>
        <taxon>Pseudomonadati</taxon>
        <taxon>Pseudomonadota</taxon>
        <taxon>Alphaproteobacteria</taxon>
        <taxon>Hyphomicrobiales</taxon>
        <taxon>Phyllobacteriaceae</taxon>
        <taxon>Oryzicola</taxon>
    </lineage>
</organism>
<dbReference type="RefSeq" id="WP_188162999.1">
    <property type="nucleotide sequence ID" value="NZ_JACVVX010000001.1"/>
</dbReference>
<evidence type="ECO:0000313" key="4">
    <source>
        <dbReference type="EMBL" id="MBD0413576.1"/>
    </source>
</evidence>
<dbReference type="Pfam" id="PF05025">
    <property type="entry name" value="RbsD_FucU"/>
    <property type="match status" value="1"/>
</dbReference>
<keyword evidence="5" id="KW-1185">Reference proteome</keyword>
<evidence type="ECO:0000256" key="2">
    <source>
        <dbReference type="ARBA" id="ARBA00023235"/>
    </source>
</evidence>
<dbReference type="GO" id="GO:0062193">
    <property type="term" value="F:D-ribose pyranase activity"/>
    <property type="evidence" value="ECO:0007669"/>
    <property type="project" value="UniProtKB-EC"/>
</dbReference>
<gene>
    <name evidence="4" type="ORF">ICI42_02805</name>
</gene>
<reference evidence="4" key="1">
    <citation type="submission" date="2020-09" db="EMBL/GenBank/DDBJ databases">
        <title>Genome seq and assembly of Tianweitania sp.</title>
        <authorList>
            <person name="Chhetri G."/>
        </authorList>
    </citation>
    <scope>NUCLEOTIDE SEQUENCE</scope>
    <source>
        <strain evidence="4">Rool2</strain>
    </source>
</reference>
<protein>
    <submittedName>
        <fullName evidence="4">Ribose ABC transporter</fullName>
    </submittedName>
</protein>
<dbReference type="SUPFAM" id="SSF102546">
    <property type="entry name" value="RbsD-like"/>
    <property type="match status" value="1"/>
</dbReference>
<dbReference type="GO" id="GO:0006004">
    <property type="term" value="P:fucose metabolic process"/>
    <property type="evidence" value="ECO:0007669"/>
    <property type="project" value="TreeGrafter"/>
</dbReference>
<dbReference type="AlphaFoldDB" id="A0A8J6TWH3"/>
<dbReference type="EMBL" id="JACVVX010000001">
    <property type="protein sequence ID" value="MBD0413576.1"/>
    <property type="molecule type" value="Genomic_DNA"/>
</dbReference>
<dbReference type="PANTHER" id="PTHR31690">
    <property type="entry name" value="FUCOSE MUTAROTASE"/>
    <property type="match status" value="1"/>
</dbReference>
<dbReference type="GO" id="GO:0036373">
    <property type="term" value="F:L-fucose mutarotase activity"/>
    <property type="evidence" value="ECO:0007669"/>
    <property type="project" value="UniProtKB-EC"/>
</dbReference>
<accession>A0A8J6TWH3</accession>
<proteinExistence type="predicted"/>
<keyword evidence="2" id="KW-0413">Isomerase</keyword>
<comment type="caution">
    <text evidence="4">The sequence shown here is derived from an EMBL/GenBank/DDBJ whole genome shotgun (WGS) entry which is preliminary data.</text>
</comment>
<dbReference type="Gene3D" id="3.40.1650.10">
    <property type="entry name" value="RbsD-like domain"/>
    <property type="match status" value="1"/>
</dbReference>
<evidence type="ECO:0000256" key="3">
    <source>
        <dbReference type="ARBA" id="ARBA00036324"/>
    </source>
</evidence>